<dbReference type="GO" id="GO:0003700">
    <property type="term" value="F:DNA-binding transcription factor activity"/>
    <property type="evidence" value="ECO:0007669"/>
    <property type="project" value="TreeGrafter"/>
</dbReference>
<dbReference type="AlphaFoldDB" id="D1ACZ5"/>
<dbReference type="OrthoDB" id="9796019at2"/>
<dbReference type="SUPFAM" id="SSF46689">
    <property type="entry name" value="Homeodomain-like"/>
    <property type="match status" value="1"/>
</dbReference>
<dbReference type="InterPro" id="IPR050109">
    <property type="entry name" value="HTH-type_TetR-like_transc_reg"/>
</dbReference>
<sequence>MPDPPTPNPLCHTGRVSSKATTRGRPADPTIDERILKAALSLYGQVGWAGFNLDATARRAGVSKTALYRRWPTKEELLLAALERVAEMPPPWLDLDDLPSCLTYAAEQVVDMFIGPKALVLPRVLVESVHYPRWLDEKVQQIVRARFAVVHQVLDAAIERGELPPDVTPELVSDLMIGSVVGRMIRTPGRDRPLTKAERDRQAQDIADHILTVLRRDSSHPVA</sequence>
<dbReference type="PROSITE" id="PS50977">
    <property type="entry name" value="HTH_TETR_2"/>
    <property type="match status" value="1"/>
</dbReference>
<reference evidence="7 8" key="1">
    <citation type="journal article" date="2011" name="Stand. Genomic Sci.">
        <title>Complete genome sequence of Thermomonospora curvata type strain (B9).</title>
        <authorList>
            <person name="Chertkov O."/>
            <person name="Sikorski J."/>
            <person name="Nolan M."/>
            <person name="Lapidus A."/>
            <person name="Lucas S."/>
            <person name="Del Rio T.G."/>
            <person name="Tice H."/>
            <person name="Cheng J.F."/>
            <person name="Goodwin L."/>
            <person name="Pitluck S."/>
            <person name="Liolios K."/>
            <person name="Ivanova N."/>
            <person name="Mavromatis K."/>
            <person name="Mikhailova N."/>
            <person name="Ovchinnikova G."/>
            <person name="Pati A."/>
            <person name="Chen A."/>
            <person name="Palaniappan K."/>
            <person name="Djao O.D."/>
            <person name="Land M."/>
            <person name="Hauser L."/>
            <person name="Chang Y.J."/>
            <person name="Jeffries C.D."/>
            <person name="Brettin T."/>
            <person name="Han C."/>
            <person name="Detter J.C."/>
            <person name="Rohde M."/>
            <person name="Goker M."/>
            <person name="Woyke T."/>
            <person name="Bristow J."/>
            <person name="Eisen J.A."/>
            <person name="Markowitz V."/>
            <person name="Hugenholtz P."/>
            <person name="Klenk H.P."/>
            <person name="Kyrpides N.C."/>
        </authorList>
    </citation>
    <scope>NUCLEOTIDE SEQUENCE [LARGE SCALE GENOMIC DNA]</scope>
    <source>
        <strain evidence="8">ATCC 19995 / DSM 43183 / JCM 3096 / KCTC 9072 / NBRC 15933 / NCIMB 10081 / Henssen B9</strain>
    </source>
</reference>
<keyword evidence="1" id="KW-0805">Transcription regulation</keyword>
<keyword evidence="3" id="KW-0804">Transcription</keyword>
<dbReference type="Gene3D" id="1.10.357.10">
    <property type="entry name" value="Tetracycline Repressor, domain 2"/>
    <property type="match status" value="1"/>
</dbReference>
<dbReference type="KEGG" id="tcu:Tcur_3771"/>
<dbReference type="Proteomes" id="UP000001918">
    <property type="component" value="Chromosome"/>
</dbReference>
<dbReference type="InterPro" id="IPR001647">
    <property type="entry name" value="HTH_TetR"/>
</dbReference>
<proteinExistence type="predicted"/>
<organism evidence="7 8">
    <name type="scientific">Thermomonospora curvata (strain ATCC 19995 / DSM 43183 / JCM 3096 / KCTC 9072 / NBRC 15933 / NCIMB 10081 / Henssen B9)</name>
    <dbReference type="NCBI Taxonomy" id="471852"/>
    <lineage>
        <taxon>Bacteria</taxon>
        <taxon>Bacillati</taxon>
        <taxon>Actinomycetota</taxon>
        <taxon>Actinomycetes</taxon>
        <taxon>Streptosporangiales</taxon>
        <taxon>Thermomonosporaceae</taxon>
        <taxon>Thermomonospora</taxon>
    </lineage>
</organism>
<dbReference type="Gene3D" id="1.10.10.60">
    <property type="entry name" value="Homeodomain-like"/>
    <property type="match status" value="1"/>
</dbReference>
<protein>
    <submittedName>
        <fullName evidence="7">Transcriptional regulator, TetR family</fullName>
    </submittedName>
</protein>
<dbReference type="InterPro" id="IPR011075">
    <property type="entry name" value="TetR_C"/>
</dbReference>
<keyword evidence="2 4" id="KW-0238">DNA-binding</keyword>
<dbReference type="PRINTS" id="PR00455">
    <property type="entry name" value="HTHTETR"/>
</dbReference>
<evidence type="ECO:0000256" key="4">
    <source>
        <dbReference type="PROSITE-ProRule" id="PRU00335"/>
    </source>
</evidence>
<dbReference type="EMBL" id="CP001738">
    <property type="protein sequence ID" value="ACY99304.1"/>
    <property type="molecule type" value="Genomic_DNA"/>
</dbReference>
<keyword evidence="8" id="KW-1185">Reference proteome</keyword>
<gene>
    <name evidence="7" type="ordered locus">Tcur_3771</name>
</gene>
<dbReference type="eggNOG" id="COG1309">
    <property type="taxonomic scope" value="Bacteria"/>
</dbReference>
<feature type="DNA-binding region" description="H-T-H motif" evidence="4">
    <location>
        <begin position="52"/>
        <end position="71"/>
    </location>
</feature>
<dbReference type="STRING" id="471852.Tcur_3771"/>
<feature type="domain" description="HTH tetR-type" evidence="6">
    <location>
        <begin position="29"/>
        <end position="89"/>
    </location>
</feature>
<dbReference type="Pfam" id="PF16859">
    <property type="entry name" value="TetR_C_11"/>
    <property type="match status" value="1"/>
</dbReference>
<dbReference type="SUPFAM" id="SSF48498">
    <property type="entry name" value="Tetracyclin repressor-like, C-terminal domain"/>
    <property type="match status" value="1"/>
</dbReference>
<name>D1ACZ5_THECD</name>
<evidence type="ECO:0000313" key="8">
    <source>
        <dbReference type="Proteomes" id="UP000001918"/>
    </source>
</evidence>
<evidence type="ECO:0000256" key="2">
    <source>
        <dbReference type="ARBA" id="ARBA00023125"/>
    </source>
</evidence>
<evidence type="ECO:0000313" key="7">
    <source>
        <dbReference type="EMBL" id="ACY99304.1"/>
    </source>
</evidence>
<evidence type="ECO:0000256" key="3">
    <source>
        <dbReference type="ARBA" id="ARBA00023163"/>
    </source>
</evidence>
<accession>D1ACZ5</accession>
<dbReference type="PANTHER" id="PTHR30055">
    <property type="entry name" value="HTH-TYPE TRANSCRIPTIONAL REGULATOR RUTR"/>
    <property type="match status" value="1"/>
</dbReference>
<dbReference type="PANTHER" id="PTHR30055:SF230">
    <property type="entry name" value="TRANSCRIPTIONAL REGULATORY PROTEIN (PROBABLY TETR-FAMILY)-RELATED"/>
    <property type="match status" value="1"/>
</dbReference>
<evidence type="ECO:0000256" key="1">
    <source>
        <dbReference type="ARBA" id="ARBA00023015"/>
    </source>
</evidence>
<dbReference type="GO" id="GO:0000976">
    <property type="term" value="F:transcription cis-regulatory region binding"/>
    <property type="evidence" value="ECO:0007669"/>
    <property type="project" value="TreeGrafter"/>
</dbReference>
<dbReference type="InterPro" id="IPR036271">
    <property type="entry name" value="Tet_transcr_reg_TetR-rel_C_sf"/>
</dbReference>
<dbReference type="HOGENOM" id="CLU_069356_25_6_11"/>
<evidence type="ECO:0000259" key="6">
    <source>
        <dbReference type="PROSITE" id="PS50977"/>
    </source>
</evidence>
<feature type="region of interest" description="Disordered" evidence="5">
    <location>
        <begin position="1"/>
        <end position="28"/>
    </location>
</feature>
<dbReference type="InterPro" id="IPR009057">
    <property type="entry name" value="Homeodomain-like_sf"/>
</dbReference>
<evidence type="ECO:0000256" key="5">
    <source>
        <dbReference type="SAM" id="MobiDB-lite"/>
    </source>
</evidence>
<dbReference type="Pfam" id="PF00440">
    <property type="entry name" value="TetR_N"/>
    <property type="match status" value="1"/>
</dbReference>